<dbReference type="RefSeq" id="WP_399657367.1">
    <property type="nucleotide sequence ID" value="NZ_JBITYG010000016.1"/>
</dbReference>
<dbReference type="Gene3D" id="3.40.50.1820">
    <property type="entry name" value="alpha/beta hydrolase"/>
    <property type="match status" value="1"/>
</dbReference>
<reference evidence="2 3" key="1">
    <citation type="submission" date="2024-10" db="EMBL/GenBank/DDBJ databases">
        <title>The Natural Products Discovery Center: Release of the First 8490 Sequenced Strains for Exploring Actinobacteria Biosynthetic Diversity.</title>
        <authorList>
            <person name="Kalkreuter E."/>
            <person name="Kautsar S.A."/>
            <person name="Yang D."/>
            <person name="Bader C.D."/>
            <person name="Teijaro C.N."/>
            <person name="Fluegel L."/>
            <person name="Davis C.M."/>
            <person name="Simpson J.R."/>
            <person name="Lauterbach L."/>
            <person name="Steele A.D."/>
            <person name="Gui C."/>
            <person name="Meng S."/>
            <person name="Li G."/>
            <person name="Viehrig K."/>
            <person name="Ye F."/>
            <person name="Su P."/>
            <person name="Kiefer A.F."/>
            <person name="Nichols A."/>
            <person name="Cepeda A.J."/>
            <person name="Yan W."/>
            <person name="Fan B."/>
            <person name="Jiang Y."/>
            <person name="Adhikari A."/>
            <person name="Zheng C.-J."/>
            <person name="Schuster L."/>
            <person name="Cowan T.M."/>
            <person name="Smanski M.J."/>
            <person name="Chevrette M.G."/>
            <person name="De Carvalho L.P.S."/>
            <person name="Shen B."/>
        </authorList>
    </citation>
    <scope>NUCLEOTIDE SEQUENCE [LARGE SCALE GENOMIC DNA]</scope>
    <source>
        <strain evidence="2 3">NPDC053399</strain>
    </source>
</reference>
<dbReference type="PANTHER" id="PTHR37017:SF11">
    <property type="entry name" value="ESTERASE_LIPASE_THIOESTERASE DOMAIN-CONTAINING PROTEIN"/>
    <property type="match status" value="1"/>
</dbReference>
<protein>
    <submittedName>
        <fullName evidence="2">Alpha/beta hydrolase</fullName>
    </submittedName>
</protein>
<feature type="domain" description="AB hydrolase-1" evidence="1">
    <location>
        <begin position="5"/>
        <end position="220"/>
    </location>
</feature>
<dbReference type="EMBL" id="JBITYG010000016">
    <property type="protein sequence ID" value="MFI9106133.1"/>
    <property type="molecule type" value="Genomic_DNA"/>
</dbReference>
<evidence type="ECO:0000313" key="2">
    <source>
        <dbReference type="EMBL" id="MFI9106133.1"/>
    </source>
</evidence>
<dbReference type="PANTHER" id="PTHR37017">
    <property type="entry name" value="AB HYDROLASE-1 DOMAIN-CONTAINING PROTEIN-RELATED"/>
    <property type="match status" value="1"/>
</dbReference>
<evidence type="ECO:0000313" key="3">
    <source>
        <dbReference type="Proteomes" id="UP001614394"/>
    </source>
</evidence>
<gene>
    <name evidence="2" type="ORF">ACIGXA_37075</name>
</gene>
<accession>A0ABW8CI44</accession>
<dbReference type="InterPro" id="IPR029058">
    <property type="entry name" value="AB_hydrolase_fold"/>
</dbReference>
<dbReference type="SUPFAM" id="SSF53474">
    <property type="entry name" value="alpha/beta-Hydrolases"/>
    <property type="match status" value="1"/>
</dbReference>
<dbReference type="Proteomes" id="UP001614394">
    <property type="component" value="Unassembled WGS sequence"/>
</dbReference>
<organism evidence="2 3">
    <name type="scientific">Streptomyces fildesensis</name>
    <dbReference type="NCBI Taxonomy" id="375757"/>
    <lineage>
        <taxon>Bacteria</taxon>
        <taxon>Bacillati</taxon>
        <taxon>Actinomycetota</taxon>
        <taxon>Actinomycetes</taxon>
        <taxon>Kitasatosporales</taxon>
        <taxon>Streptomycetaceae</taxon>
        <taxon>Streptomyces</taxon>
    </lineage>
</organism>
<sequence>MATYVLIPGAGSDSWYWHRVAPLLRARGHDVVTPDLPCEDETAGLAEYTEVVLEAIGDRRDLVLVAQSMAGFTAPLVCARVPVELMVLVAAMVPAPGESPGDWWANTGQPAARRELDVSEGRDPDAEFDPGVTFLHDLPEDVAAALMARPVLNQAEAPFRKPWPLPSWPQVPTKFLLCRQDRFFPADFQRRVVQERLGFAPDEMDGGHLPALARPQELVEHLEAYRICNHAESGS</sequence>
<dbReference type="Pfam" id="PF12697">
    <property type="entry name" value="Abhydrolase_6"/>
    <property type="match status" value="1"/>
</dbReference>
<dbReference type="GO" id="GO:0016787">
    <property type="term" value="F:hydrolase activity"/>
    <property type="evidence" value="ECO:0007669"/>
    <property type="project" value="UniProtKB-KW"/>
</dbReference>
<comment type="caution">
    <text evidence="2">The sequence shown here is derived from an EMBL/GenBank/DDBJ whole genome shotgun (WGS) entry which is preliminary data.</text>
</comment>
<evidence type="ECO:0000259" key="1">
    <source>
        <dbReference type="Pfam" id="PF12697"/>
    </source>
</evidence>
<keyword evidence="2" id="KW-0378">Hydrolase</keyword>
<proteinExistence type="predicted"/>
<dbReference type="InterPro" id="IPR052897">
    <property type="entry name" value="Sec-Metab_Biosynth_Hydrolase"/>
</dbReference>
<dbReference type="InterPro" id="IPR000073">
    <property type="entry name" value="AB_hydrolase_1"/>
</dbReference>
<keyword evidence="3" id="KW-1185">Reference proteome</keyword>
<name>A0ABW8CI44_9ACTN</name>